<evidence type="ECO:0000256" key="1">
    <source>
        <dbReference type="SAM" id="Phobius"/>
    </source>
</evidence>
<dbReference type="EMBL" id="JABFUD020000019">
    <property type="protein sequence ID" value="KAI5065369.1"/>
    <property type="molecule type" value="Genomic_DNA"/>
</dbReference>
<evidence type="ECO:0000313" key="2">
    <source>
        <dbReference type="EMBL" id="KAI5065369.1"/>
    </source>
</evidence>
<dbReference type="AlphaFoldDB" id="A0A9D4UDN0"/>
<protein>
    <recommendedName>
        <fullName evidence="4">Transmembrane protein</fullName>
    </recommendedName>
</protein>
<feature type="transmembrane region" description="Helical" evidence="1">
    <location>
        <begin position="46"/>
        <end position="69"/>
    </location>
</feature>
<name>A0A9D4UDN0_ADICA</name>
<sequence length="72" mass="7698">MPSRPSSGEMFGIRRWLVVRSCGTIGYGRVAGDCVFLVTPDDSLMVLGSLIASLHVGVCSGLFLFVVGYTGW</sequence>
<keyword evidence="1" id="KW-0812">Transmembrane</keyword>
<reference evidence="2" key="1">
    <citation type="submission" date="2021-01" db="EMBL/GenBank/DDBJ databases">
        <title>Adiantum capillus-veneris genome.</title>
        <authorList>
            <person name="Fang Y."/>
            <person name="Liao Q."/>
        </authorList>
    </citation>
    <scope>NUCLEOTIDE SEQUENCE</scope>
    <source>
        <strain evidence="2">H3</strain>
        <tissue evidence="2">Leaf</tissue>
    </source>
</reference>
<keyword evidence="1" id="KW-0472">Membrane</keyword>
<keyword evidence="1" id="KW-1133">Transmembrane helix</keyword>
<evidence type="ECO:0000313" key="3">
    <source>
        <dbReference type="Proteomes" id="UP000886520"/>
    </source>
</evidence>
<comment type="caution">
    <text evidence="2">The sequence shown here is derived from an EMBL/GenBank/DDBJ whole genome shotgun (WGS) entry which is preliminary data.</text>
</comment>
<accession>A0A9D4UDN0</accession>
<proteinExistence type="predicted"/>
<organism evidence="2 3">
    <name type="scientific">Adiantum capillus-veneris</name>
    <name type="common">Maidenhair fern</name>
    <dbReference type="NCBI Taxonomy" id="13818"/>
    <lineage>
        <taxon>Eukaryota</taxon>
        <taxon>Viridiplantae</taxon>
        <taxon>Streptophyta</taxon>
        <taxon>Embryophyta</taxon>
        <taxon>Tracheophyta</taxon>
        <taxon>Polypodiopsida</taxon>
        <taxon>Polypodiidae</taxon>
        <taxon>Polypodiales</taxon>
        <taxon>Pteridineae</taxon>
        <taxon>Pteridaceae</taxon>
        <taxon>Vittarioideae</taxon>
        <taxon>Adiantum</taxon>
    </lineage>
</organism>
<evidence type="ECO:0008006" key="4">
    <source>
        <dbReference type="Google" id="ProtNLM"/>
    </source>
</evidence>
<dbReference type="Proteomes" id="UP000886520">
    <property type="component" value="Chromosome 19"/>
</dbReference>
<keyword evidence="3" id="KW-1185">Reference proteome</keyword>
<gene>
    <name evidence="2" type="ORF">GOP47_0020064</name>
</gene>